<feature type="signal peptide" evidence="1">
    <location>
        <begin position="1"/>
        <end position="29"/>
    </location>
</feature>
<dbReference type="InterPro" id="IPR050253">
    <property type="entry name" value="Seed_Storage-Functional"/>
</dbReference>
<gene>
    <name evidence="3" type="ORF">HPP92_018618</name>
</gene>
<dbReference type="EMBL" id="JADCNL010000009">
    <property type="protein sequence ID" value="KAG0467038.1"/>
    <property type="molecule type" value="Genomic_DNA"/>
</dbReference>
<organism evidence="3 4">
    <name type="scientific">Vanilla planifolia</name>
    <name type="common">Vanilla</name>
    <dbReference type="NCBI Taxonomy" id="51239"/>
    <lineage>
        <taxon>Eukaryota</taxon>
        <taxon>Viridiplantae</taxon>
        <taxon>Streptophyta</taxon>
        <taxon>Embryophyta</taxon>
        <taxon>Tracheophyta</taxon>
        <taxon>Spermatophyta</taxon>
        <taxon>Magnoliopsida</taxon>
        <taxon>Liliopsida</taxon>
        <taxon>Asparagales</taxon>
        <taxon>Orchidaceae</taxon>
        <taxon>Vanilloideae</taxon>
        <taxon>Vanilleae</taxon>
        <taxon>Vanilla</taxon>
    </lineage>
</organism>
<evidence type="ECO:0000313" key="4">
    <source>
        <dbReference type="Proteomes" id="UP000636800"/>
    </source>
</evidence>
<keyword evidence="1" id="KW-0732">Signal</keyword>
<reference evidence="3 4" key="1">
    <citation type="journal article" date="2020" name="Nat. Food">
        <title>A phased Vanilla planifolia genome enables genetic improvement of flavour and production.</title>
        <authorList>
            <person name="Hasing T."/>
            <person name="Tang H."/>
            <person name="Brym M."/>
            <person name="Khazi F."/>
            <person name="Huang T."/>
            <person name="Chambers A.H."/>
        </authorList>
    </citation>
    <scope>NUCLEOTIDE SEQUENCE [LARGE SCALE GENOMIC DNA]</scope>
    <source>
        <tissue evidence="3">Leaf</tissue>
    </source>
</reference>
<dbReference type="Proteomes" id="UP000636800">
    <property type="component" value="Unassembled WGS sequence"/>
</dbReference>
<proteinExistence type="predicted"/>
<dbReference type="OrthoDB" id="1938526at2759"/>
<dbReference type="Gene3D" id="2.60.120.10">
    <property type="entry name" value="Jelly Rolls"/>
    <property type="match status" value="2"/>
</dbReference>
<dbReference type="PANTHER" id="PTHR31189">
    <property type="entry name" value="OS03G0336100 PROTEIN-RELATED"/>
    <property type="match status" value="1"/>
</dbReference>
<dbReference type="SMART" id="SM00835">
    <property type="entry name" value="Cupin_1"/>
    <property type="match status" value="2"/>
</dbReference>
<feature type="domain" description="Cupin type-1" evidence="2">
    <location>
        <begin position="48"/>
        <end position="204"/>
    </location>
</feature>
<dbReference type="AlphaFoldDB" id="A0A835Q950"/>
<evidence type="ECO:0000256" key="1">
    <source>
        <dbReference type="SAM" id="SignalP"/>
    </source>
</evidence>
<dbReference type="CDD" id="cd02245">
    <property type="entry name" value="cupin_7S_vicilin-like_C"/>
    <property type="match status" value="1"/>
</dbReference>
<evidence type="ECO:0000313" key="3">
    <source>
        <dbReference type="EMBL" id="KAG0467038.1"/>
    </source>
</evidence>
<sequence>MATTTKSNRTFLVVLLLCFSSALLPPSSASDPEEKDQKEKETETMKPFFFDKESFRKWGGTKYGSVMMLKPFSSEIFRRIEDYRFAVMEAEPLTFLLPSHFDAMEVFYVIQGRGIITLICTGKRETFEVKKGDVMMIPAGTGVYGSNCDSNEKLRVAMLFKTMSTPGKIKEFFGAGGKNPTSFYRWFSKDVVEAFFNTDMETIEKAFSYEKGSFVRATPEQIKAMKEAPPPEGVQPSERSLRPFNLLQKKPIHANELGKLFHADRRDCKHLEEMNVDIAVAEISKDAMMGPRYNTEATKLAFVMQGKGFMEMVAPPVPGEEGKEEKMVRAELSPGSVFVTPPGHPMALVATGESNLEVLCFGIKTGRNMQQDLGGRDNVLKMMDRTAMELSFGGKMDDVERVLNAQTKSVFYPGPKSRHGLSSSSSFLRFVEF</sequence>
<dbReference type="InterPro" id="IPR014710">
    <property type="entry name" value="RmlC-like_jellyroll"/>
</dbReference>
<dbReference type="SUPFAM" id="SSF51182">
    <property type="entry name" value="RmlC-like cupins"/>
    <property type="match status" value="1"/>
</dbReference>
<feature type="domain" description="Cupin type-1" evidence="2">
    <location>
        <begin position="244"/>
        <end position="400"/>
    </location>
</feature>
<dbReference type="CDD" id="cd02244">
    <property type="entry name" value="cupin_7S_vicilin-like_N"/>
    <property type="match status" value="1"/>
</dbReference>
<dbReference type="InterPro" id="IPR006045">
    <property type="entry name" value="Cupin_1"/>
</dbReference>
<dbReference type="PANTHER" id="PTHR31189:SF13">
    <property type="entry name" value="CUPINCIN"/>
    <property type="match status" value="1"/>
</dbReference>
<comment type="caution">
    <text evidence="3">The sequence shown here is derived from an EMBL/GenBank/DDBJ whole genome shotgun (WGS) entry which is preliminary data.</text>
</comment>
<accession>A0A835Q950</accession>
<protein>
    <recommendedName>
        <fullName evidence="2">Cupin type-1 domain-containing protein</fullName>
    </recommendedName>
</protein>
<keyword evidence="4" id="KW-1185">Reference proteome</keyword>
<feature type="chain" id="PRO_5032695076" description="Cupin type-1 domain-containing protein" evidence="1">
    <location>
        <begin position="30"/>
        <end position="433"/>
    </location>
</feature>
<dbReference type="InterPro" id="IPR011051">
    <property type="entry name" value="RmlC_Cupin_sf"/>
</dbReference>
<dbReference type="Pfam" id="PF00190">
    <property type="entry name" value="Cupin_1"/>
    <property type="match status" value="2"/>
</dbReference>
<evidence type="ECO:0000259" key="2">
    <source>
        <dbReference type="SMART" id="SM00835"/>
    </source>
</evidence>
<name>A0A835Q950_VANPL</name>